<keyword evidence="16" id="KW-1185">Reference proteome</keyword>
<dbReference type="PANTHER" id="PTHR30587:SF0">
    <property type="entry name" value="FLAGELLAR BIOSYNTHETIC PROTEIN FLIP"/>
    <property type="match status" value="1"/>
</dbReference>
<evidence type="ECO:0000256" key="8">
    <source>
        <dbReference type="ARBA" id="ARBA00022989"/>
    </source>
</evidence>
<feature type="transmembrane region" description="Helical" evidence="12">
    <location>
        <begin position="295"/>
        <end position="316"/>
    </location>
</feature>
<dbReference type="PRINTS" id="PR00951">
    <property type="entry name" value="FLGBIOSNFLIP"/>
</dbReference>
<dbReference type="PRINTS" id="PR01302">
    <property type="entry name" value="TYPE3IMPPROT"/>
</dbReference>
<comment type="function">
    <text evidence="12">Plays a role in the flagellum-specific transport system.</text>
</comment>
<protein>
    <recommendedName>
        <fullName evidence="2 12">Flagellar biosynthetic protein FliP</fullName>
    </recommendedName>
</protein>
<dbReference type="PROSITE" id="PS01061">
    <property type="entry name" value="FLIP_2"/>
    <property type="match status" value="1"/>
</dbReference>
<keyword evidence="9 12" id="KW-0472">Membrane</keyword>
<keyword evidence="8 12" id="KW-1133">Transmembrane helix</keyword>
<gene>
    <name evidence="12 15" type="primary">fliP</name>
    <name evidence="15" type="ORF">MMF98_15045</name>
</gene>
<evidence type="ECO:0000256" key="7">
    <source>
        <dbReference type="ARBA" id="ARBA00022927"/>
    </source>
</evidence>
<evidence type="ECO:0000256" key="5">
    <source>
        <dbReference type="ARBA" id="ARBA00022692"/>
    </source>
</evidence>
<keyword evidence="6 12" id="KW-1005">Bacterial flagellum biogenesis</keyword>
<keyword evidence="5 12" id="KW-0812">Transmembrane</keyword>
<dbReference type="PROSITE" id="PS51257">
    <property type="entry name" value="PROKAR_LIPOPROTEIN"/>
    <property type="match status" value="1"/>
</dbReference>
<dbReference type="Pfam" id="PF00813">
    <property type="entry name" value="FliP"/>
    <property type="match status" value="1"/>
</dbReference>
<evidence type="ECO:0000256" key="14">
    <source>
        <dbReference type="SAM" id="SignalP"/>
    </source>
</evidence>
<keyword evidence="11 12" id="KW-1006">Bacterial flagellum protein export</keyword>
<keyword evidence="4 12" id="KW-1003">Cell membrane</keyword>
<feature type="transmembrane region" description="Helical" evidence="12">
    <location>
        <begin position="162"/>
        <end position="181"/>
    </location>
</feature>
<evidence type="ECO:0000256" key="6">
    <source>
        <dbReference type="ARBA" id="ARBA00022795"/>
    </source>
</evidence>
<feature type="compositionally biased region" description="Low complexity" evidence="13">
    <location>
        <begin position="80"/>
        <end position="94"/>
    </location>
</feature>
<dbReference type="RefSeq" id="WP_243307184.1">
    <property type="nucleotide sequence ID" value="NZ_JALGBI010000001.1"/>
</dbReference>
<dbReference type="AlphaFoldDB" id="A0A9X1VWK3"/>
<evidence type="ECO:0000256" key="13">
    <source>
        <dbReference type="SAM" id="MobiDB-lite"/>
    </source>
</evidence>
<feature type="signal peptide" evidence="14">
    <location>
        <begin position="1"/>
        <end position="29"/>
    </location>
</feature>
<keyword evidence="15" id="KW-0966">Cell projection</keyword>
<dbReference type="GO" id="GO:0009306">
    <property type="term" value="P:protein secretion"/>
    <property type="evidence" value="ECO:0007669"/>
    <property type="project" value="UniProtKB-UniRule"/>
</dbReference>
<dbReference type="GO" id="GO:0044781">
    <property type="term" value="P:bacterial-type flagellum organization"/>
    <property type="evidence" value="ECO:0007669"/>
    <property type="project" value="UniProtKB-UniRule"/>
</dbReference>
<evidence type="ECO:0000313" key="15">
    <source>
        <dbReference type="EMBL" id="MCJ0764533.1"/>
    </source>
</evidence>
<comment type="caution">
    <text evidence="15">The sequence shown here is derived from an EMBL/GenBank/DDBJ whole genome shotgun (WGS) entry which is preliminary data.</text>
</comment>
<keyword evidence="3 12" id="KW-0813">Transport</keyword>
<comment type="subcellular location">
    <subcellularLocation>
        <location evidence="12">Cell membrane</location>
        <topology evidence="12">Multi-pass membrane protein</topology>
    </subcellularLocation>
    <subcellularLocation>
        <location evidence="12">Bacterial flagellum basal body</location>
    </subcellularLocation>
</comment>
<dbReference type="NCBIfam" id="TIGR01103">
    <property type="entry name" value="fliP"/>
    <property type="match status" value="1"/>
</dbReference>
<name>A0A9X1VWK3_9BURK</name>
<evidence type="ECO:0000256" key="9">
    <source>
        <dbReference type="ARBA" id="ARBA00023136"/>
    </source>
</evidence>
<evidence type="ECO:0000256" key="2">
    <source>
        <dbReference type="ARBA" id="ARBA00021714"/>
    </source>
</evidence>
<evidence type="ECO:0000256" key="11">
    <source>
        <dbReference type="ARBA" id="ARBA00023225"/>
    </source>
</evidence>
<proteinExistence type="inferred from homology"/>
<feature type="transmembrane region" description="Helical" evidence="12">
    <location>
        <begin position="257"/>
        <end position="283"/>
    </location>
</feature>
<evidence type="ECO:0000256" key="10">
    <source>
        <dbReference type="ARBA" id="ARBA00023143"/>
    </source>
</evidence>
<evidence type="ECO:0000256" key="12">
    <source>
        <dbReference type="RuleBase" id="RU362069"/>
    </source>
</evidence>
<reference evidence="15" key="1">
    <citation type="submission" date="2022-03" db="EMBL/GenBank/DDBJ databases">
        <authorList>
            <person name="Woo C.Y."/>
        </authorList>
    </citation>
    <scope>NUCLEOTIDE SEQUENCE</scope>
    <source>
        <strain evidence="15">CYS-02</strain>
    </source>
</reference>
<keyword evidence="14" id="KW-0732">Signal</keyword>
<comment type="similarity">
    <text evidence="1 12">Belongs to the FliP/MopC/SpaP family.</text>
</comment>
<keyword evidence="15" id="KW-0282">Flagellum</keyword>
<keyword evidence="7 12" id="KW-0653">Protein transport</keyword>
<evidence type="ECO:0000256" key="3">
    <source>
        <dbReference type="ARBA" id="ARBA00022448"/>
    </source>
</evidence>
<dbReference type="InterPro" id="IPR005838">
    <property type="entry name" value="T3SS_IM_P"/>
</dbReference>
<organism evidence="15 16">
    <name type="scientific">Variovorax terrae</name>
    <dbReference type="NCBI Taxonomy" id="2923278"/>
    <lineage>
        <taxon>Bacteria</taxon>
        <taxon>Pseudomonadati</taxon>
        <taxon>Pseudomonadota</taxon>
        <taxon>Betaproteobacteria</taxon>
        <taxon>Burkholderiales</taxon>
        <taxon>Comamonadaceae</taxon>
        <taxon>Variovorax</taxon>
    </lineage>
</organism>
<dbReference type="EMBL" id="JALGBI010000001">
    <property type="protein sequence ID" value="MCJ0764533.1"/>
    <property type="molecule type" value="Genomic_DNA"/>
</dbReference>
<dbReference type="InterPro" id="IPR005837">
    <property type="entry name" value="FliP"/>
</dbReference>
<dbReference type="GO" id="GO:0005886">
    <property type="term" value="C:plasma membrane"/>
    <property type="evidence" value="ECO:0007669"/>
    <property type="project" value="UniProtKB-SubCell"/>
</dbReference>
<dbReference type="GO" id="GO:0009425">
    <property type="term" value="C:bacterial-type flagellum basal body"/>
    <property type="evidence" value="ECO:0007669"/>
    <property type="project" value="UniProtKB-SubCell"/>
</dbReference>
<evidence type="ECO:0000313" key="16">
    <source>
        <dbReference type="Proteomes" id="UP001139447"/>
    </source>
</evidence>
<evidence type="ECO:0000256" key="4">
    <source>
        <dbReference type="ARBA" id="ARBA00022475"/>
    </source>
</evidence>
<keyword evidence="15" id="KW-0969">Cilium</keyword>
<feature type="chain" id="PRO_5040876340" description="Flagellar biosynthetic protein FliP" evidence="14">
    <location>
        <begin position="30"/>
        <end position="320"/>
    </location>
</feature>
<keyword evidence="10" id="KW-0975">Bacterial flagellum</keyword>
<feature type="transmembrane region" description="Helical" evidence="12">
    <location>
        <begin position="120"/>
        <end position="141"/>
    </location>
</feature>
<dbReference type="Proteomes" id="UP001139447">
    <property type="component" value="Unassembled WGS sequence"/>
</dbReference>
<dbReference type="PROSITE" id="PS01060">
    <property type="entry name" value="FLIP_1"/>
    <property type="match status" value="1"/>
</dbReference>
<dbReference type="NCBIfam" id="NF009438">
    <property type="entry name" value="PRK12797.1"/>
    <property type="match status" value="1"/>
</dbReference>
<sequence>MIRWSYLGIGRSCLAGLLVAIGCLASAWSQESDAPHETLEVVPVAAAISTAKAAAPVPELTFAEQETSKVQAPIEASRKTPVATAGNGATAGQASNRSEAGATATLPTVVSGQTAQALRVVLGLTVLAILPAILMCLTSFLRTIIVLSMLRHAIGMNETPPNTALIGLALFLTMFTMSPVIQKVNEEAFQPFMAGKLGIDAGYEKGIAPLREFMVRQTREQDLALIVELSHAPAPKTMADISNVQLIPAFMLSELRAAFQIGFVIFLPFLLIDLIVSSLLMALGMMMMPPTTIALPVKILMFVLIDGWSLVLKALVGSFH</sequence>
<evidence type="ECO:0000256" key="1">
    <source>
        <dbReference type="ARBA" id="ARBA00006257"/>
    </source>
</evidence>
<feature type="region of interest" description="Disordered" evidence="13">
    <location>
        <begin position="71"/>
        <end position="99"/>
    </location>
</feature>
<accession>A0A9X1VWK3</accession>
<dbReference type="PANTHER" id="PTHR30587">
    <property type="entry name" value="FLAGELLAR BIOSYNTHETIC PROTEIN FLIP"/>
    <property type="match status" value="1"/>
</dbReference>